<keyword evidence="3" id="KW-1185">Reference proteome</keyword>
<name>A0ABQ3K538_9DEIO</name>
<organism evidence="2 3">
    <name type="scientific">Deinococcus piscis</name>
    <dbReference type="NCBI Taxonomy" id="394230"/>
    <lineage>
        <taxon>Bacteria</taxon>
        <taxon>Thermotogati</taxon>
        <taxon>Deinococcota</taxon>
        <taxon>Deinococci</taxon>
        <taxon>Deinococcales</taxon>
        <taxon>Deinococcaceae</taxon>
        <taxon>Deinococcus</taxon>
    </lineage>
</organism>
<evidence type="ECO:0000313" key="2">
    <source>
        <dbReference type="EMBL" id="GHG00582.1"/>
    </source>
</evidence>
<evidence type="ECO:0000313" key="3">
    <source>
        <dbReference type="Proteomes" id="UP000632154"/>
    </source>
</evidence>
<evidence type="ECO:0000256" key="1">
    <source>
        <dbReference type="SAM" id="MobiDB-lite"/>
    </source>
</evidence>
<accession>A0ABQ3K538</accession>
<dbReference type="Proteomes" id="UP000632154">
    <property type="component" value="Unassembled WGS sequence"/>
</dbReference>
<dbReference type="Gene3D" id="3.10.20.570">
    <property type="entry name" value="Protein of unknown function DUF3248"/>
    <property type="match status" value="1"/>
</dbReference>
<proteinExistence type="predicted"/>
<feature type="region of interest" description="Disordered" evidence="1">
    <location>
        <begin position="1"/>
        <end position="31"/>
    </location>
</feature>
<evidence type="ECO:0008006" key="4">
    <source>
        <dbReference type="Google" id="ProtNLM"/>
    </source>
</evidence>
<dbReference type="InterPro" id="IPR021650">
    <property type="entry name" value="DUF3248"/>
</dbReference>
<dbReference type="EMBL" id="BNAL01000010">
    <property type="protein sequence ID" value="GHG00582.1"/>
    <property type="molecule type" value="Genomic_DNA"/>
</dbReference>
<feature type="compositionally biased region" description="Low complexity" evidence="1">
    <location>
        <begin position="15"/>
        <end position="27"/>
    </location>
</feature>
<dbReference type="Pfam" id="PF11609">
    <property type="entry name" value="DUF3248"/>
    <property type="match status" value="1"/>
</dbReference>
<protein>
    <recommendedName>
        <fullName evidence="4">DUF3248 domain-containing protein</fullName>
    </recommendedName>
</protein>
<sequence length="96" mass="10286">MTDAEGPHHTGGAPGQEQEQSQAEGAARLTPQQLDALGQHLVWRIGRDDLTDEVVVRVGYASAAGQFAALSRLRSVPDADLEQALAAGQIRLEWVE</sequence>
<gene>
    <name evidence="2" type="ORF">GCM10017783_10880</name>
</gene>
<dbReference type="RefSeq" id="WP_229838921.1">
    <property type="nucleotide sequence ID" value="NZ_BNAL01000010.1"/>
</dbReference>
<comment type="caution">
    <text evidence="2">The sequence shown here is derived from an EMBL/GenBank/DDBJ whole genome shotgun (WGS) entry which is preliminary data.</text>
</comment>
<reference evidence="3" key="1">
    <citation type="journal article" date="2019" name="Int. J. Syst. Evol. Microbiol.">
        <title>The Global Catalogue of Microorganisms (GCM) 10K type strain sequencing project: providing services to taxonomists for standard genome sequencing and annotation.</title>
        <authorList>
            <consortium name="The Broad Institute Genomics Platform"/>
            <consortium name="The Broad Institute Genome Sequencing Center for Infectious Disease"/>
            <person name="Wu L."/>
            <person name="Ma J."/>
        </authorList>
    </citation>
    <scope>NUCLEOTIDE SEQUENCE [LARGE SCALE GENOMIC DNA]</scope>
    <source>
        <strain evidence="3">CGMCC 1.18439</strain>
    </source>
</reference>